<gene>
    <name evidence="2" type="ORF">P7K49_019139</name>
</gene>
<protein>
    <submittedName>
        <fullName evidence="2">Uncharacterized protein</fullName>
    </submittedName>
</protein>
<name>A0ABQ9UWM8_SAGOE</name>
<sequence>MPNSRSVYNFVKLEIGKAPRDTGGSSGSRAASPHPRPPPPRCPKPRFCGPELGNPLPGQQAWRRGGAASAESPRGNAAGRLCSALAGAPAATTASIRDAPGKLAALVRSSDAPLSWTIALRSSNGENVHFLPPFSLVASNLETPSSLQCREFRRMRGGKAKYHPLPKLRGK</sequence>
<organism evidence="2 3">
    <name type="scientific">Saguinus oedipus</name>
    <name type="common">Cotton-top tamarin</name>
    <name type="synonym">Oedipomidas oedipus</name>
    <dbReference type="NCBI Taxonomy" id="9490"/>
    <lineage>
        <taxon>Eukaryota</taxon>
        <taxon>Metazoa</taxon>
        <taxon>Chordata</taxon>
        <taxon>Craniata</taxon>
        <taxon>Vertebrata</taxon>
        <taxon>Euteleostomi</taxon>
        <taxon>Mammalia</taxon>
        <taxon>Eutheria</taxon>
        <taxon>Euarchontoglires</taxon>
        <taxon>Primates</taxon>
        <taxon>Haplorrhini</taxon>
        <taxon>Platyrrhini</taxon>
        <taxon>Cebidae</taxon>
        <taxon>Callitrichinae</taxon>
        <taxon>Saguinus</taxon>
    </lineage>
</organism>
<feature type="region of interest" description="Disordered" evidence="1">
    <location>
        <begin position="13"/>
        <end position="75"/>
    </location>
</feature>
<dbReference type="EMBL" id="JASSZA010000009">
    <property type="protein sequence ID" value="KAK2101473.1"/>
    <property type="molecule type" value="Genomic_DNA"/>
</dbReference>
<reference evidence="2 3" key="1">
    <citation type="submission" date="2023-05" db="EMBL/GenBank/DDBJ databases">
        <title>B98-5 Cell Line De Novo Hybrid Assembly: An Optical Mapping Approach.</title>
        <authorList>
            <person name="Kananen K."/>
            <person name="Auerbach J.A."/>
            <person name="Kautto E."/>
            <person name="Blachly J.S."/>
        </authorList>
    </citation>
    <scope>NUCLEOTIDE SEQUENCE [LARGE SCALE GENOMIC DNA]</scope>
    <source>
        <strain evidence="2">B95-8</strain>
        <tissue evidence="2">Cell line</tissue>
    </source>
</reference>
<keyword evidence="3" id="KW-1185">Reference proteome</keyword>
<evidence type="ECO:0000313" key="2">
    <source>
        <dbReference type="EMBL" id="KAK2101473.1"/>
    </source>
</evidence>
<evidence type="ECO:0000256" key="1">
    <source>
        <dbReference type="SAM" id="MobiDB-lite"/>
    </source>
</evidence>
<comment type="caution">
    <text evidence="2">The sequence shown here is derived from an EMBL/GenBank/DDBJ whole genome shotgun (WGS) entry which is preliminary data.</text>
</comment>
<dbReference type="Proteomes" id="UP001266305">
    <property type="component" value="Unassembled WGS sequence"/>
</dbReference>
<evidence type="ECO:0000313" key="3">
    <source>
        <dbReference type="Proteomes" id="UP001266305"/>
    </source>
</evidence>
<proteinExistence type="predicted"/>
<accession>A0ABQ9UWM8</accession>